<organism evidence="6 7">
    <name type="scientific">Penicillium chermesinum</name>
    <dbReference type="NCBI Taxonomy" id="63820"/>
    <lineage>
        <taxon>Eukaryota</taxon>
        <taxon>Fungi</taxon>
        <taxon>Dikarya</taxon>
        <taxon>Ascomycota</taxon>
        <taxon>Pezizomycotina</taxon>
        <taxon>Eurotiomycetes</taxon>
        <taxon>Eurotiomycetidae</taxon>
        <taxon>Eurotiales</taxon>
        <taxon>Aspergillaceae</taxon>
        <taxon>Penicillium</taxon>
    </lineage>
</organism>
<dbReference type="InterPro" id="IPR008978">
    <property type="entry name" value="HSP20-like_chaperone"/>
</dbReference>
<evidence type="ECO:0000259" key="5">
    <source>
        <dbReference type="PROSITE" id="PS01031"/>
    </source>
</evidence>
<dbReference type="Pfam" id="PF00011">
    <property type="entry name" value="HSP20"/>
    <property type="match status" value="1"/>
</dbReference>
<evidence type="ECO:0000313" key="7">
    <source>
        <dbReference type="Proteomes" id="UP001150941"/>
    </source>
</evidence>
<reference evidence="6" key="1">
    <citation type="submission" date="2022-11" db="EMBL/GenBank/DDBJ databases">
        <authorList>
            <person name="Petersen C."/>
        </authorList>
    </citation>
    <scope>NUCLEOTIDE SEQUENCE</scope>
    <source>
        <strain evidence="6">IBT 19713</strain>
    </source>
</reference>
<feature type="domain" description="SHSP" evidence="5">
    <location>
        <begin position="193"/>
        <end position="319"/>
    </location>
</feature>
<dbReference type="InterPro" id="IPR002068">
    <property type="entry name" value="A-crystallin/Hsp20_dom"/>
</dbReference>
<evidence type="ECO:0000256" key="3">
    <source>
        <dbReference type="RuleBase" id="RU003616"/>
    </source>
</evidence>
<dbReference type="RefSeq" id="XP_058334815.1">
    <property type="nucleotide sequence ID" value="XM_058471674.1"/>
</dbReference>
<evidence type="ECO:0000256" key="2">
    <source>
        <dbReference type="PROSITE-ProRule" id="PRU00285"/>
    </source>
</evidence>
<dbReference type="Gene3D" id="2.60.40.790">
    <property type="match status" value="1"/>
</dbReference>
<accession>A0A9W9PIM5</accession>
<feature type="region of interest" description="Disordered" evidence="4">
    <location>
        <begin position="28"/>
        <end position="168"/>
    </location>
</feature>
<comment type="similarity">
    <text evidence="2 3">Belongs to the small heat shock protein (HSP20) family.</text>
</comment>
<dbReference type="OrthoDB" id="5511210at2759"/>
<evidence type="ECO:0000256" key="4">
    <source>
        <dbReference type="SAM" id="MobiDB-lite"/>
    </source>
</evidence>
<dbReference type="CDD" id="cd06464">
    <property type="entry name" value="ACD_sHsps-like"/>
    <property type="match status" value="1"/>
</dbReference>
<dbReference type="GeneID" id="83198977"/>
<feature type="compositionally biased region" description="Acidic residues" evidence="4">
    <location>
        <begin position="336"/>
        <end position="347"/>
    </location>
</feature>
<feature type="compositionally biased region" description="Basic residues" evidence="4">
    <location>
        <begin position="30"/>
        <end position="41"/>
    </location>
</feature>
<dbReference type="AlphaFoldDB" id="A0A9W9PIM5"/>
<dbReference type="PROSITE" id="PS01031">
    <property type="entry name" value="SHSP"/>
    <property type="match status" value="1"/>
</dbReference>
<feature type="region of interest" description="Disordered" evidence="4">
    <location>
        <begin position="320"/>
        <end position="356"/>
    </location>
</feature>
<dbReference type="SUPFAM" id="SSF49764">
    <property type="entry name" value="HSP20-like chaperones"/>
    <property type="match status" value="1"/>
</dbReference>
<dbReference type="Proteomes" id="UP001150941">
    <property type="component" value="Unassembled WGS sequence"/>
</dbReference>
<comment type="caution">
    <text evidence="6">The sequence shown here is derived from an EMBL/GenBank/DDBJ whole genome shotgun (WGS) entry which is preliminary data.</text>
</comment>
<name>A0A9W9PIM5_9EURO</name>
<feature type="compositionally biased region" description="Basic residues" evidence="4">
    <location>
        <begin position="156"/>
        <end position="166"/>
    </location>
</feature>
<dbReference type="PANTHER" id="PTHR11527">
    <property type="entry name" value="HEAT-SHOCK PROTEIN 20 FAMILY MEMBER"/>
    <property type="match status" value="1"/>
</dbReference>
<reference evidence="6" key="2">
    <citation type="journal article" date="2023" name="IMA Fungus">
        <title>Comparative genomic study of the Penicillium genus elucidates a diverse pangenome and 15 lateral gene transfer events.</title>
        <authorList>
            <person name="Petersen C."/>
            <person name="Sorensen T."/>
            <person name="Nielsen M.R."/>
            <person name="Sondergaard T.E."/>
            <person name="Sorensen J.L."/>
            <person name="Fitzpatrick D.A."/>
            <person name="Frisvad J.C."/>
            <person name="Nielsen K.L."/>
        </authorList>
    </citation>
    <scope>NUCLEOTIDE SEQUENCE</scope>
    <source>
        <strain evidence="6">IBT 19713</strain>
    </source>
</reference>
<sequence>MASIYHLNNPPNPWESLLTGLEDHPFFAGRGHHGGRHHHHGPPPPPFFGWGGPAHHGHHHPGPHPFWGMGNNEAAPEDSQKPHNAEPTPGPSTEKTPQAEQEKANADNDNEDDHPRRCGKGKQAHGKHAGGRCRGRGMGGRGGWGRGGWGRPHPYAGHRGRGHHRGFGSPGAPDFDFLRQLASRCGFPMPEPSAGTADFAPVVDVFDAPTQYIVHVSLPGAKKEDLSIDYDTDESVLRLAGVVYRPGVDENLHQALVMEERGREVGVFEREIRLGTSQAPAAVLADEISAKLEDGVLNVTIPKILVEAQPEPNKTVYVEDLNEKSPSKTVTPAESEMSDYDDEEEEAKEYVKVPVQ</sequence>
<feature type="compositionally biased region" description="Basic residues" evidence="4">
    <location>
        <begin position="117"/>
        <end position="135"/>
    </location>
</feature>
<gene>
    <name evidence="6" type="ORF">N7468_002377</name>
</gene>
<dbReference type="InterPro" id="IPR031107">
    <property type="entry name" value="Small_HSP"/>
</dbReference>
<keyword evidence="1" id="KW-0346">Stress response</keyword>
<feature type="compositionally biased region" description="Gly residues" evidence="4">
    <location>
        <begin position="136"/>
        <end position="150"/>
    </location>
</feature>
<dbReference type="EMBL" id="JAPQKS010000002">
    <property type="protein sequence ID" value="KAJ5247394.1"/>
    <property type="molecule type" value="Genomic_DNA"/>
</dbReference>
<evidence type="ECO:0000313" key="6">
    <source>
        <dbReference type="EMBL" id="KAJ5247394.1"/>
    </source>
</evidence>
<evidence type="ECO:0000256" key="1">
    <source>
        <dbReference type="ARBA" id="ARBA00023016"/>
    </source>
</evidence>
<proteinExistence type="inferred from homology"/>
<protein>
    <recommendedName>
        <fullName evidence="5">SHSP domain-containing protein</fullName>
    </recommendedName>
</protein>
<keyword evidence="7" id="KW-1185">Reference proteome</keyword>